<dbReference type="SMART" id="SM00386">
    <property type="entry name" value="HAT"/>
    <property type="match status" value="8"/>
</dbReference>
<evidence type="ECO:0000256" key="1">
    <source>
        <dbReference type="ARBA" id="ARBA00004123"/>
    </source>
</evidence>
<reference evidence="9" key="2">
    <citation type="submission" date="2013-12" db="EMBL/GenBank/DDBJ databases">
        <authorList>
            <person name="Yu Y."/>
            <person name="Lee S."/>
            <person name="de Baynast K."/>
            <person name="Wissotski M."/>
            <person name="Liu L."/>
            <person name="Talag J."/>
            <person name="Goicoechea J."/>
            <person name="Angelova A."/>
            <person name="Jetty R."/>
            <person name="Kudrna D."/>
            <person name="Golser W."/>
            <person name="Rivera L."/>
            <person name="Zhang J."/>
            <person name="Wing R."/>
        </authorList>
    </citation>
    <scope>NUCLEOTIDE SEQUENCE</scope>
</reference>
<keyword evidence="5" id="KW-0508">mRNA splicing</keyword>
<dbReference type="GO" id="GO:0000974">
    <property type="term" value="C:Prp19 complex"/>
    <property type="evidence" value="ECO:0007669"/>
    <property type="project" value="TreeGrafter"/>
</dbReference>
<comment type="subcellular location">
    <subcellularLocation>
        <location evidence="1">Nucleus</location>
    </subcellularLocation>
</comment>
<dbReference type="GO" id="GO:0000245">
    <property type="term" value="P:spliceosomal complex assembly"/>
    <property type="evidence" value="ECO:0007669"/>
    <property type="project" value="TreeGrafter"/>
</dbReference>
<dbReference type="HOGENOM" id="CLU_011554_1_1_1"/>
<dbReference type="Gene3D" id="1.25.40.10">
    <property type="entry name" value="Tetratricopeptide repeat domain"/>
    <property type="match status" value="3"/>
</dbReference>
<evidence type="ECO:0000313" key="8">
    <source>
        <dbReference type="EnsemblPlants" id="LPERR04G10240.1"/>
    </source>
</evidence>
<dbReference type="AlphaFoldDB" id="A0A0D9W589"/>
<dbReference type="PANTHER" id="PTHR11246:SF3">
    <property type="entry name" value="CROOKED NECK-LIKE PROTEIN 1"/>
    <property type="match status" value="1"/>
</dbReference>
<dbReference type="InterPro" id="IPR011990">
    <property type="entry name" value="TPR-like_helical_dom_sf"/>
</dbReference>
<proteinExistence type="inferred from homology"/>
<evidence type="ECO:0000313" key="9">
    <source>
        <dbReference type="Proteomes" id="UP000032180"/>
    </source>
</evidence>
<accession>A0A0D9W589</accession>
<dbReference type="GO" id="GO:0071014">
    <property type="term" value="C:post-mRNA release spliceosomal complex"/>
    <property type="evidence" value="ECO:0007669"/>
    <property type="project" value="TreeGrafter"/>
</dbReference>
<organism evidence="8 9">
    <name type="scientific">Leersia perrieri</name>
    <dbReference type="NCBI Taxonomy" id="77586"/>
    <lineage>
        <taxon>Eukaryota</taxon>
        <taxon>Viridiplantae</taxon>
        <taxon>Streptophyta</taxon>
        <taxon>Embryophyta</taxon>
        <taxon>Tracheophyta</taxon>
        <taxon>Spermatophyta</taxon>
        <taxon>Magnoliopsida</taxon>
        <taxon>Liliopsida</taxon>
        <taxon>Poales</taxon>
        <taxon>Poaceae</taxon>
        <taxon>BOP clade</taxon>
        <taxon>Oryzoideae</taxon>
        <taxon>Oryzeae</taxon>
        <taxon>Oryzinae</taxon>
        <taxon>Leersia</taxon>
    </lineage>
</organism>
<dbReference type="PANTHER" id="PTHR11246">
    <property type="entry name" value="PRE-MRNA SPLICING FACTOR"/>
    <property type="match status" value="1"/>
</dbReference>
<dbReference type="STRING" id="77586.A0A0D9W589"/>
<dbReference type="GO" id="GO:0071007">
    <property type="term" value="C:U2-type catalytic step 2 spliceosome"/>
    <property type="evidence" value="ECO:0007669"/>
    <property type="project" value="TreeGrafter"/>
</dbReference>
<dbReference type="GO" id="GO:0071011">
    <property type="term" value="C:precatalytic spliceosome"/>
    <property type="evidence" value="ECO:0007669"/>
    <property type="project" value="TreeGrafter"/>
</dbReference>
<evidence type="ECO:0000256" key="5">
    <source>
        <dbReference type="ARBA" id="ARBA00023187"/>
    </source>
</evidence>
<dbReference type="SUPFAM" id="SSF48452">
    <property type="entry name" value="TPR-like"/>
    <property type="match status" value="2"/>
</dbReference>
<keyword evidence="6" id="KW-0539">Nucleus</keyword>
<protein>
    <recommendedName>
        <fullName evidence="7">Pre-mRNA-splicing factor Syf1/CRNKL1-like C-terminal HAT-repeats domain-containing protein</fullName>
    </recommendedName>
</protein>
<dbReference type="Gramene" id="LPERR04G10240.1">
    <property type="protein sequence ID" value="LPERR04G10240.1"/>
    <property type="gene ID" value="LPERR04G10240"/>
</dbReference>
<comment type="similarity">
    <text evidence="2">Belongs to the crooked-neck family.</text>
</comment>
<evidence type="ECO:0000256" key="2">
    <source>
        <dbReference type="ARBA" id="ARBA00008644"/>
    </source>
</evidence>
<dbReference type="Pfam" id="PF23231">
    <property type="entry name" value="HAT_Syf1_CNRKL1_C"/>
    <property type="match status" value="2"/>
</dbReference>
<feature type="domain" description="Pre-mRNA-splicing factor Syf1/CRNKL1-like C-terminal HAT-repeats" evidence="7">
    <location>
        <begin position="121"/>
        <end position="207"/>
    </location>
</feature>
<evidence type="ECO:0000256" key="4">
    <source>
        <dbReference type="ARBA" id="ARBA00022737"/>
    </source>
</evidence>
<dbReference type="eggNOG" id="KOG1915">
    <property type="taxonomic scope" value="Eukaryota"/>
</dbReference>
<keyword evidence="4" id="KW-0677">Repeat</keyword>
<evidence type="ECO:0000259" key="7">
    <source>
        <dbReference type="Pfam" id="PF23231"/>
    </source>
</evidence>
<sequence>MATSYVFGGACRVKNKNPSAIQITAEQILREARDQQGGEFQPPKQKLVDSDELLEYRVRKRKEFEDKVRRTCSASVWVKYARWEESQRDMLWYKYVHMEEVLGAVANARQVFERWTAWKSFVRFELRYGEVGRARSIYERFVREEPRSSAFVQYAKFETKHGEVSRARHVYEQAVDVIDPEDDDVELLLLSFANQEVDRARAVYRFGLDRLPKSKTRELYAIEDMLVTKKRLLYEDEVTNNPLDSDSWFDYLRLEESLGDKKKISEVYERAVTNVPPKQEKRYWKRILYEKFIEWDPSNCYAWLKYAEMEKSLRETDRVRSIYQLAVSQQELDTPELLWTALLQFEISENHFERARQLYEELLNRTKHLNVWISYAEFEASSGLDDAGCQAERVQRCRAIFHRAFNYFSTTASTESIQEIQQHLLEAWLKKEVSFGFLGDVTSVQHYVAKGVKRKRTMKILEAAYNWKMQKTSLD</sequence>
<reference evidence="8 9" key="1">
    <citation type="submission" date="2012-08" db="EMBL/GenBank/DDBJ databases">
        <title>Oryza genome evolution.</title>
        <authorList>
            <person name="Wing R.A."/>
        </authorList>
    </citation>
    <scope>NUCLEOTIDE SEQUENCE</scope>
</reference>
<dbReference type="Proteomes" id="UP000032180">
    <property type="component" value="Chromosome 4"/>
</dbReference>
<name>A0A0D9W589_9ORYZ</name>
<feature type="domain" description="Pre-mRNA-splicing factor Syf1/CRNKL1-like C-terminal HAT-repeats" evidence="7">
    <location>
        <begin position="228"/>
        <end position="348"/>
    </location>
</feature>
<keyword evidence="9" id="KW-1185">Reference proteome</keyword>
<dbReference type="EnsemblPlants" id="LPERR04G10240.1">
    <property type="protein sequence ID" value="LPERR04G10240.1"/>
    <property type="gene ID" value="LPERR04G10240"/>
</dbReference>
<dbReference type="InterPro" id="IPR045075">
    <property type="entry name" value="Syf1-like"/>
</dbReference>
<dbReference type="InterPro" id="IPR055430">
    <property type="entry name" value="HAT_Syf1_CNRKL1_C"/>
</dbReference>
<keyword evidence="3" id="KW-0507">mRNA processing</keyword>
<dbReference type="InterPro" id="IPR003107">
    <property type="entry name" value="HAT"/>
</dbReference>
<evidence type="ECO:0000256" key="6">
    <source>
        <dbReference type="ARBA" id="ARBA00023242"/>
    </source>
</evidence>
<evidence type="ECO:0000256" key="3">
    <source>
        <dbReference type="ARBA" id="ARBA00022664"/>
    </source>
</evidence>
<reference evidence="8" key="3">
    <citation type="submission" date="2015-04" db="UniProtKB">
        <authorList>
            <consortium name="EnsemblPlants"/>
        </authorList>
    </citation>
    <scope>IDENTIFICATION</scope>
</reference>